<proteinExistence type="predicted"/>
<keyword evidence="1" id="KW-0812">Transmembrane</keyword>
<dbReference type="AlphaFoldDB" id="A0A1L5BW61"/>
<dbReference type="CTD" id="4541"/>
<dbReference type="GeneID" id="30859587"/>
<evidence type="ECO:0000313" key="2">
    <source>
        <dbReference type="EMBL" id="APL97205.1"/>
    </source>
</evidence>
<dbReference type="SMR" id="A0A1L5BW61"/>
<gene>
    <name evidence="2" type="primary">ND6</name>
</gene>
<reference evidence="2" key="1">
    <citation type="journal article" date="2016" name="BMC Genomics">
        <title>Evolution of mitochondrial genomes in Baikalian amphipods.</title>
        <authorList>
            <person name="Romanova E.V."/>
            <person name="Aleoshin V.V."/>
            <person name="Kamaltynov R.M."/>
            <person name="Mikhailov K.V."/>
            <person name="Logacheva M.D."/>
            <person name="Sirotinina E.A."/>
            <person name="Gornov A.Y."/>
            <person name="Anikin A.S."/>
            <person name="Sherbakov D.Y."/>
        </authorList>
    </citation>
    <scope>NUCLEOTIDE SEQUENCE</scope>
</reference>
<keyword evidence="1" id="KW-1133">Transmembrane helix</keyword>
<feature type="transmembrane region" description="Helical" evidence="1">
    <location>
        <begin position="81"/>
        <end position="101"/>
    </location>
</feature>
<dbReference type="RefSeq" id="YP_009339315.1">
    <property type="nucleotide sequence ID" value="NC_033362.1"/>
</dbReference>
<organism evidence="2">
    <name type="scientific">Pallaseopsis kessleri</name>
    <dbReference type="NCBI Taxonomy" id="686709"/>
    <lineage>
        <taxon>Eukaryota</taxon>
        <taxon>Metazoa</taxon>
        <taxon>Ecdysozoa</taxon>
        <taxon>Arthropoda</taxon>
        <taxon>Crustacea</taxon>
        <taxon>Multicrustacea</taxon>
        <taxon>Malacostraca</taxon>
        <taxon>Eumalacostraca</taxon>
        <taxon>Peracarida</taxon>
        <taxon>Amphipoda</taxon>
        <taxon>Senticaudata</taxon>
        <taxon>Gammarida</taxon>
        <taxon>Gammaridira</taxon>
        <taxon>Gammaroidea</taxon>
        <taxon>Pallaseidae</taxon>
        <taxon>Pallaseopsis</taxon>
    </lineage>
</organism>
<dbReference type="EMBL" id="KX341968">
    <property type="protein sequence ID" value="APL97205.1"/>
    <property type="molecule type" value="Genomic_DNA"/>
</dbReference>
<keyword evidence="2" id="KW-0496">Mitochondrion</keyword>
<evidence type="ECO:0000256" key="1">
    <source>
        <dbReference type="SAM" id="Phobius"/>
    </source>
</evidence>
<sequence length="166" mass="18552">MMTLFTLSAILSMLLVLSKPPLMMALLITAQTALVSLSMYLLMPTSWMSFVLLMILVSAMMVIFVYVSSLASNEFVALPKYWAMSTTATLSVWLLLGYLFLYTKKSQACSHSSMWDTDLTPILTHKLYEPYASTLTIFLIIYLLLALIVVAKISVTLKGSLRAMKN</sequence>
<geneLocation type="mitochondrion" evidence="2"/>
<protein>
    <submittedName>
        <fullName evidence="2">NADH dehydrogenase subunit 6</fullName>
    </submittedName>
</protein>
<feature type="transmembrane region" description="Helical" evidence="1">
    <location>
        <begin position="131"/>
        <end position="155"/>
    </location>
</feature>
<name>A0A1L5BW61_9CRUS</name>
<feature type="transmembrane region" description="Helical" evidence="1">
    <location>
        <begin position="46"/>
        <end position="69"/>
    </location>
</feature>
<accession>A0A1L5BW61</accession>
<keyword evidence="1" id="KW-0472">Membrane</keyword>